<evidence type="ECO:0000313" key="1">
    <source>
        <dbReference type="EMBL" id="UNZ08546.1"/>
    </source>
</evidence>
<dbReference type="EMBL" id="CP094298">
    <property type="protein sequence ID" value="UNZ08546.1"/>
    <property type="molecule type" value="Genomic_DNA"/>
</dbReference>
<protein>
    <recommendedName>
        <fullName evidence="3">Tryptophan synthase</fullName>
    </recommendedName>
</protein>
<proteinExistence type="predicted"/>
<name>A0ABY3ZDZ6_STRRM</name>
<evidence type="ECO:0000313" key="2">
    <source>
        <dbReference type="Proteomes" id="UP000829494"/>
    </source>
</evidence>
<dbReference type="Proteomes" id="UP000829494">
    <property type="component" value="Chromosome"/>
</dbReference>
<accession>A0ABY3ZDZ6</accession>
<sequence>MAAPPEPLLPRFEQVVKLTRRHAPKAAIAFNTSGGDRVESAKRWL</sequence>
<organism evidence="1 2">
    <name type="scientific">Streptomyces rimosus subsp. rimosus</name>
    <dbReference type="NCBI Taxonomy" id="132474"/>
    <lineage>
        <taxon>Bacteria</taxon>
        <taxon>Bacillati</taxon>
        <taxon>Actinomycetota</taxon>
        <taxon>Actinomycetes</taxon>
        <taxon>Kitasatosporales</taxon>
        <taxon>Streptomycetaceae</taxon>
        <taxon>Streptomyces</taxon>
    </lineage>
</organism>
<dbReference type="RefSeq" id="WP_156100321.1">
    <property type="nucleotide sequence ID" value="NZ_CP094298.1"/>
</dbReference>
<evidence type="ECO:0008006" key="3">
    <source>
        <dbReference type="Google" id="ProtNLM"/>
    </source>
</evidence>
<dbReference type="GeneID" id="66852292"/>
<keyword evidence="2" id="KW-1185">Reference proteome</keyword>
<gene>
    <name evidence="1" type="ORF">SRIMR7_40995</name>
</gene>
<reference evidence="1 2" key="1">
    <citation type="submission" date="2022-03" db="EMBL/GenBank/DDBJ databases">
        <title>Complete genome of Streptomyces rimosus ssp. rimosus R7 (=ATCC 10970).</title>
        <authorList>
            <person name="Beganovic S."/>
            <person name="Ruckert C."/>
            <person name="Busche T."/>
            <person name="Kalinowski J."/>
            <person name="Wittmann C."/>
        </authorList>
    </citation>
    <scope>NUCLEOTIDE SEQUENCE [LARGE SCALE GENOMIC DNA]</scope>
    <source>
        <strain evidence="1 2">R7</strain>
    </source>
</reference>